<dbReference type="InterPro" id="IPR007499">
    <property type="entry name" value="ERF_bacteria_virus"/>
</dbReference>
<organism evidence="1 2">
    <name type="scientific">Duganella callida</name>
    <dbReference type="NCBI Taxonomy" id="2561932"/>
    <lineage>
        <taxon>Bacteria</taxon>
        <taxon>Pseudomonadati</taxon>
        <taxon>Pseudomonadota</taxon>
        <taxon>Betaproteobacteria</taxon>
        <taxon>Burkholderiales</taxon>
        <taxon>Oxalobacteraceae</taxon>
        <taxon>Telluria group</taxon>
        <taxon>Duganella</taxon>
    </lineage>
</organism>
<dbReference type="OrthoDB" id="6154571at2"/>
<comment type="caution">
    <text evidence="1">The sequence shown here is derived from an EMBL/GenBank/DDBJ whole genome shotgun (WGS) entry which is preliminary data.</text>
</comment>
<sequence length="288" mass="31033">MGSMNDVLEMEKPAAEQRAIAAPAAQPLAVVPTTPFELVAHAAARGASMEELRTFIELQERLEANQARKAYVAAMAEFKRNPPQIVKDKLVSFDGRDGSNTSYMHATLGSVCGAIVEGLGRQGFSHRWDTEQPPSGMVSVTCTITHSMGHSEVTRMQAPPDASGKKNAIQQIASTITYLQRYTLLAACGLATNEQMDDDGHGGQYTPVNETPAATTVKGQTSSGLPLCSDDLFAVESPKWRKVVESGKKTAEEMLATVSTRATFTEAQKKTILSWTKKPADTTADNKE</sequence>
<reference evidence="1 2" key="1">
    <citation type="submission" date="2019-03" db="EMBL/GenBank/DDBJ databases">
        <title>Draft Genome Sequence of Duganella callidus sp. nov., a Novel Duganella Species Isolated from Cultivated Soil.</title>
        <authorList>
            <person name="Raths R."/>
            <person name="Peta V."/>
            <person name="Bucking H."/>
        </authorList>
    </citation>
    <scope>NUCLEOTIDE SEQUENCE [LARGE SCALE GENOMIC DNA]</scope>
    <source>
        <strain evidence="1 2">DN04</strain>
    </source>
</reference>
<name>A0A4Y9S3N0_9BURK</name>
<evidence type="ECO:0000313" key="1">
    <source>
        <dbReference type="EMBL" id="TFW15920.1"/>
    </source>
</evidence>
<evidence type="ECO:0000313" key="2">
    <source>
        <dbReference type="Proteomes" id="UP000297729"/>
    </source>
</evidence>
<protein>
    <submittedName>
        <fullName evidence="1">ERF family protein</fullName>
    </submittedName>
</protein>
<keyword evidence="2" id="KW-1185">Reference proteome</keyword>
<dbReference type="Pfam" id="PF04404">
    <property type="entry name" value="ERF"/>
    <property type="match status" value="1"/>
</dbReference>
<dbReference type="EMBL" id="SPVG01000245">
    <property type="protein sequence ID" value="TFW15920.1"/>
    <property type="molecule type" value="Genomic_DNA"/>
</dbReference>
<accession>A0A4Y9S3N0</accession>
<proteinExistence type="predicted"/>
<dbReference type="AlphaFoldDB" id="A0A4Y9S3N0"/>
<gene>
    <name evidence="1" type="ORF">E4L98_24805</name>
</gene>
<dbReference type="Proteomes" id="UP000297729">
    <property type="component" value="Unassembled WGS sequence"/>
</dbReference>